<gene>
    <name evidence="2" type="ORF">KEC57_17825</name>
</gene>
<dbReference type="InterPro" id="IPR029030">
    <property type="entry name" value="Caspase-like_dom_sf"/>
</dbReference>
<dbReference type="EMBL" id="JAGTTN010000009">
    <property type="protein sequence ID" value="MCC2034050.1"/>
    <property type="molecule type" value="Genomic_DNA"/>
</dbReference>
<proteinExistence type="predicted"/>
<dbReference type="InterPro" id="IPR011600">
    <property type="entry name" value="Pept_C14_caspase"/>
</dbReference>
<dbReference type="Pfam" id="PF00656">
    <property type="entry name" value="Peptidase_C14"/>
    <property type="match status" value="1"/>
</dbReference>
<dbReference type="GO" id="GO:0004197">
    <property type="term" value="F:cysteine-type endopeptidase activity"/>
    <property type="evidence" value="ECO:0007669"/>
    <property type="project" value="InterPro"/>
</dbReference>
<dbReference type="Proteomes" id="UP001139354">
    <property type="component" value="Unassembled WGS sequence"/>
</dbReference>
<accession>A0A9X1S5M6</accession>
<dbReference type="PANTHER" id="PTHR48104:SF30">
    <property type="entry name" value="METACASPASE-1"/>
    <property type="match status" value="1"/>
</dbReference>
<organism evidence="2 3">
    <name type="scientific">Microbacterium allomyrinae</name>
    <dbReference type="NCBI Taxonomy" id="2830666"/>
    <lineage>
        <taxon>Bacteria</taxon>
        <taxon>Bacillati</taxon>
        <taxon>Actinomycetota</taxon>
        <taxon>Actinomycetes</taxon>
        <taxon>Micrococcales</taxon>
        <taxon>Microbacteriaceae</taxon>
        <taxon>Microbacterium</taxon>
    </lineage>
</organism>
<dbReference type="RefSeq" id="WP_229386052.1">
    <property type="nucleotide sequence ID" value="NZ_JAGTTN010000009.1"/>
</dbReference>
<protein>
    <submittedName>
        <fullName evidence="2">Caspase family protein</fullName>
    </submittedName>
</protein>
<dbReference type="InterPro" id="IPR050452">
    <property type="entry name" value="Metacaspase"/>
</dbReference>
<dbReference type="AlphaFoldDB" id="A0A9X1S5M6"/>
<dbReference type="GO" id="GO:0006508">
    <property type="term" value="P:proteolysis"/>
    <property type="evidence" value="ECO:0007669"/>
    <property type="project" value="InterPro"/>
</dbReference>
<evidence type="ECO:0000313" key="3">
    <source>
        <dbReference type="Proteomes" id="UP001139354"/>
    </source>
</evidence>
<evidence type="ECO:0000259" key="1">
    <source>
        <dbReference type="Pfam" id="PF00656"/>
    </source>
</evidence>
<keyword evidence="3" id="KW-1185">Reference proteome</keyword>
<evidence type="ECO:0000313" key="2">
    <source>
        <dbReference type="EMBL" id="MCC2034050.1"/>
    </source>
</evidence>
<feature type="domain" description="Peptidase C14 caspase" evidence="1">
    <location>
        <begin position="5"/>
        <end position="248"/>
    </location>
</feature>
<name>A0A9X1S5M6_9MICO</name>
<dbReference type="PANTHER" id="PTHR48104">
    <property type="entry name" value="METACASPASE-4"/>
    <property type="match status" value="1"/>
</dbReference>
<comment type="caution">
    <text evidence="2">The sequence shown here is derived from an EMBL/GenBank/DDBJ whole genome shotgun (WGS) entry which is preliminary data.</text>
</comment>
<sequence length="285" mass="31287">MVSRALLVGVPITDVPDLPPLDGAPHDVRRIAGVLTGRGFDEIEMHPEGLDVAPFKKRLFDLRARTTDNDMALVYFSGHGFRLPTHDRAEADGHDECLVLSDDVLADNWFRAALWTPAIHGRWITCADTCFGATAFLEYNLLRADERRDGGEAVHMAAELDVVTVPIDILGTAVTVDVPVEVVDVHALRQTGIARVSLAAAGEGESAQQTTQGRLISSWYTDRIVETIEADPATTYATLWTQLQRRWAVDRLSFHDPLGEPWMSSSDAARSMLSAPAFAALDFRP</sequence>
<dbReference type="SUPFAM" id="SSF52129">
    <property type="entry name" value="Caspase-like"/>
    <property type="match status" value="1"/>
</dbReference>
<dbReference type="Gene3D" id="3.40.50.1460">
    <property type="match status" value="1"/>
</dbReference>
<reference evidence="2" key="1">
    <citation type="submission" date="2021-04" db="EMBL/GenBank/DDBJ databases">
        <title>Microbacterium tenobrionis sp. nov. and Microbacterium allomyrinae sp. nov., isolated from larvae of Tenobrio molitor and Allomyrina dichotoma, respectively.</title>
        <authorList>
            <person name="Lee S.D."/>
        </authorList>
    </citation>
    <scope>NUCLEOTIDE SEQUENCE</scope>
    <source>
        <strain evidence="2">BWT-G7</strain>
    </source>
</reference>
<dbReference type="GO" id="GO:0005737">
    <property type="term" value="C:cytoplasm"/>
    <property type="evidence" value="ECO:0007669"/>
    <property type="project" value="TreeGrafter"/>
</dbReference>